<accession>A0A4R0I2X3</accession>
<dbReference type="OrthoDB" id="3823476at2"/>
<name>A0A4R0I2X3_9ACTN</name>
<feature type="domain" description="VOC" evidence="1">
    <location>
        <begin position="10"/>
        <end position="123"/>
    </location>
</feature>
<sequence length="126" mass="13858">MRTPQRYMRGELVVVVDVGDLERAAAFWGGVLGYERVGEPGVYLSLVPADGVGVEVLLQKVDDRKHGKNRVHLDLRTADLDAEVARVEALGASRLTEEPVVEAGWVWHVLADPDGNEFCVLQPPSR</sequence>
<keyword evidence="3" id="KW-1185">Reference proteome</keyword>
<dbReference type="Gene3D" id="3.10.180.10">
    <property type="entry name" value="2,3-Dihydroxybiphenyl 1,2-Dioxygenase, domain 1"/>
    <property type="match status" value="1"/>
</dbReference>
<dbReference type="CDD" id="cd06587">
    <property type="entry name" value="VOC"/>
    <property type="match status" value="1"/>
</dbReference>
<dbReference type="EMBL" id="SJKA01000017">
    <property type="protein sequence ID" value="TCC23227.1"/>
    <property type="molecule type" value="Genomic_DNA"/>
</dbReference>
<dbReference type="AlphaFoldDB" id="A0A4R0I2X3"/>
<dbReference type="SUPFAM" id="SSF54593">
    <property type="entry name" value="Glyoxalase/Bleomycin resistance protein/Dihydroxybiphenyl dioxygenase"/>
    <property type="match status" value="1"/>
</dbReference>
<comment type="caution">
    <text evidence="2">The sequence shown here is derived from an EMBL/GenBank/DDBJ whole genome shotgun (WGS) entry which is preliminary data.</text>
</comment>
<dbReference type="InterPro" id="IPR041581">
    <property type="entry name" value="Glyoxalase_6"/>
</dbReference>
<evidence type="ECO:0000313" key="2">
    <source>
        <dbReference type="EMBL" id="TCC23227.1"/>
    </source>
</evidence>
<dbReference type="PROSITE" id="PS51819">
    <property type="entry name" value="VOC"/>
    <property type="match status" value="1"/>
</dbReference>
<dbReference type="InterPro" id="IPR037523">
    <property type="entry name" value="VOC_core"/>
</dbReference>
<proteinExistence type="predicted"/>
<protein>
    <submittedName>
        <fullName evidence="2">VOC family protein</fullName>
    </submittedName>
</protein>
<evidence type="ECO:0000313" key="3">
    <source>
        <dbReference type="Proteomes" id="UP000292695"/>
    </source>
</evidence>
<organism evidence="2 3">
    <name type="scientific">Kribbella sindirgiensis</name>
    <dbReference type="NCBI Taxonomy" id="1124744"/>
    <lineage>
        <taxon>Bacteria</taxon>
        <taxon>Bacillati</taxon>
        <taxon>Actinomycetota</taxon>
        <taxon>Actinomycetes</taxon>
        <taxon>Propionibacteriales</taxon>
        <taxon>Kribbellaceae</taxon>
        <taxon>Kribbella</taxon>
    </lineage>
</organism>
<evidence type="ECO:0000259" key="1">
    <source>
        <dbReference type="PROSITE" id="PS51819"/>
    </source>
</evidence>
<dbReference type="PANTHER" id="PTHR35908">
    <property type="entry name" value="HYPOTHETICAL FUSION PROTEIN"/>
    <property type="match status" value="1"/>
</dbReference>
<dbReference type="Proteomes" id="UP000292695">
    <property type="component" value="Unassembled WGS sequence"/>
</dbReference>
<dbReference type="RefSeq" id="WP_131295130.1">
    <property type="nucleotide sequence ID" value="NZ_SJKA01000017.1"/>
</dbReference>
<reference evidence="2 3" key="1">
    <citation type="submission" date="2019-02" db="EMBL/GenBank/DDBJ databases">
        <title>Kribbella capetownensis sp. nov. and Kribbella speibonae sp. nov., isolated from soil.</title>
        <authorList>
            <person name="Curtis S.M."/>
            <person name="Norton I."/>
            <person name="Everest G.J."/>
            <person name="Meyers P.R."/>
        </authorList>
    </citation>
    <scope>NUCLEOTIDE SEQUENCE [LARGE SCALE GENOMIC DNA]</scope>
    <source>
        <strain evidence="2 3">DSM 27082</strain>
    </source>
</reference>
<dbReference type="PANTHER" id="PTHR35908:SF1">
    <property type="entry name" value="CONSERVED PROTEIN"/>
    <property type="match status" value="1"/>
</dbReference>
<dbReference type="Pfam" id="PF18029">
    <property type="entry name" value="Glyoxalase_6"/>
    <property type="match status" value="1"/>
</dbReference>
<dbReference type="InterPro" id="IPR029068">
    <property type="entry name" value="Glyas_Bleomycin-R_OHBP_Dase"/>
</dbReference>
<gene>
    <name evidence="2" type="ORF">E0H50_34115</name>
</gene>